<dbReference type="EMBL" id="ML734631">
    <property type="protein sequence ID" value="KAB8244121.1"/>
    <property type="molecule type" value="Genomic_DNA"/>
</dbReference>
<keyword evidence="1" id="KW-1133">Transmembrane helix</keyword>
<evidence type="ECO:0000256" key="1">
    <source>
        <dbReference type="SAM" id="Phobius"/>
    </source>
</evidence>
<gene>
    <name evidence="2" type="ORF">BDV35DRAFT_299504</name>
</gene>
<dbReference type="Proteomes" id="UP000325434">
    <property type="component" value="Unassembled WGS sequence"/>
</dbReference>
<reference evidence="2" key="1">
    <citation type="submission" date="2019-04" db="EMBL/GenBank/DDBJ databases">
        <title>Friends and foes A comparative genomics study of 23 Aspergillus species from section Flavi.</title>
        <authorList>
            <consortium name="DOE Joint Genome Institute"/>
            <person name="Kjaerbolling I."/>
            <person name="Vesth T."/>
            <person name="Frisvad J.C."/>
            <person name="Nybo J.L."/>
            <person name="Theobald S."/>
            <person name="Kildgaard S."/>
            <person name="Isbrandt T."/>
            <person name="Kuo A."/>
            <person name="Sato A."/>
            <person name="Lyhne E.K."/>
            <person name="Kogle M.E."/>
            <person name="Wiebenga A."/>
            <person name="Kun R.S."/>
            <person name="Lubbers R.J."/>
            <person name="Makela M.R."/>
            <person name="Barry K."/>
            <person name="Chovatia M."/>
            <person name="Clum A."/>
            <person name="Daum C."/>
            <person name="Haridas S."/>
            <person name="He G."/>
            <person name="LaButti K."/>
            <person name="Lipzen A."/>
            <person name="Mondo S."/>
            <person name="Riley R."/>
            <person name="Salamov A."/>
            <person name="Simmons B.A."/>
            <person name="Magnuson J.K."/>
            <person name="Henrissat B."/>
            <person name="Mortensen U.H."/>
            <person name="Larsen T.O."/>
            <person name="Devries R.P."/>
            <person name="Grigoriev I.V."/>
            <person name="Machida M."/>
            <person name="Baker S.E."/>
            <person name="Andersen M.R."/>
        </authorList>
    </citation>
    <scope>NUCLEOTIDE SEQUENCE [LARGE SCALE GENOMIC DNA]</scope>
    <source>
        <strain evidence="2">CBS 121.62</strain>
    </source>
</reference>
<dbReference type="VEuPathDB" id="FungiDB:F9C07_1384090"/>
<sequence length="93" mass="11144">MCAWMDRLSCYFFSFSSIRTIGVFNFISFRDQVVRTFALWVNFLLRHPMWDHHTHCVSLLWHIYFLLSIVSRGAALRAAVVQNLRNWTMSTIW</sequence>
<keyword evidence="1" id="KW-0812">Transmembrane</keyword>
<feature type="transmembrane region" description="Helical" evidence="1">
    <location>
        <begin position="59"/>
        <end position="80"/>
    </location>
</feature>
<name>A0A5N6GP23_ASPFL</name>
<proteinExistence type="predicted"/>
<organism evidence="2">
    <name type="scientific">Aspergillus flavus</name>
    <dbReference type="NCBI Taxonomy" id="5059"/>
    <lineage>
        <taxon>Eukaryota</taxon>
        <taxon>Fungi</taxon>
        <taxon>Dikarya</taxon>
        <taxon>Ascomycota</taxon>
        <taxon>Pezizomycotina</taxon>
        <taxon>Eurotiomycetes</taxon>
        <taxon>Eurotiomycetidae</taxon>
        <taxon>Eurotiales</taxon>
        <taxon>Aspergillaceae</taxon>
        <taxon>Aspergillus</taxon>
        <taxon>Aspergillus subgen. Circumdati</taxon>
    </lineage>
</organism>
<protein>
    <submittedName>
        <fullName evidence="2">Uncharacterized protein</fullName>
    </submittedName>
</protein>
<dbReference type="AlphaFoldDB" id="A0A5N6GP23"/>
<evidence type="ECO:0000313" key="2">
    <source>
        <dbReference type="EMBL" id="KAB8244121.1"/>
    </source>
</evidence>
<keyword evidence="1" id="KW-0472">Membrane</keyword>
<accession>A0A5N6GP23</accession>